<gene>
    <name evidence="5" type="ORF">SCLCIDRAFT_1208798</name>
</gene>
<proteinExistence type="predicted"/>
<dbReference type="SUPFAM" id="SSF54160">
    <property type="entry name" value="Chromo domain-like"/>
    <property type="match status" value="1"/>
</dbReference>
<dbReference type="STRING" id="1036808.A0A0C3EKA6"/>
<sequence>MVKRKPSIATIDGAQSAKRSRLHFESGGSPPMTVTIRGKVFEPAPAFDTFWRFAAERQIIDERRRSGQPAPWTKDPTLQSHKFCNTFRILDRGCQFLVTEVIETGPQTLEEVTFRVLLFSLYTNPKTYETLRKRIHPLTWKGYKRANYEKVLRQLYNGKGPIYTGAYQKPAPDLGFAEAFMNHLAFMEVLMQELPDRLNKAAYMADVFEWLRTFKSMGDFTAYQLLLNLSYSNVMNFSDHDFVVITIGSRRGLQRCFDGNVPRSAEVDLVRWMQLSQSDHFARLGLTFNGLGPERRPMMLCDIEHTLCELDKYIRKCNNPPSKTHVFRGTGELGEICMPKAWCHEDRRILRIKNRVEAETEALERFVVESIVDHRLVDGVQEFLVFWEGYGEDEVTWEPEESLMEDVPNMVKAYLKSVKVSAFCAIKWWPMNRTIG</sequence>
<name>A0A0C3EKA6_9AGAM</name>
<dbReference type="CDD" id="cd00024">
    <property type="entry name" value="CD_CSD"/>
    <property type="match status" value="1"/>
</dbReference>
<dbReference type="Pfam" id="PF18723">
    <property type="entry name" value="HMUDK_hel"/>
    <property type="match status" value="1"/>
</dbReference>
<evidence type="ECO:0000256" key="1">
    <source>
        <dbReference type="ARBA" id="ARBA00004123"/>
    </source>
</evidence>
<dbReference type="InterPro" id="IPR040684">
    <property type="entry name" value="HMUDK_hel"/>
</dbReference>
<dbReference type="InterPro" id="IPR051219">
    <property type="entry name" value="Heterochromatin_chromo-domain"/>
</dbReference>
<evidence type="ECO:0000259" key="4">
    <source>
        <dbReference type="PROSITE" id="PS50013"/>
    </source>
</evidence>
<dbReference type="Proteomes" id="UP000053989">
    <property type="component" value="Unassembled WGS sequence"/>
</dbReference>
<evidence type="ECO:0000313" key="6">
    <source>
        <dbReference type="Proteomes" id="UP000053989"/>
    </source>
</evidence>
<reference evidence="6" key="2">
    <citation type="submission" date="2015-01" db="EMBL/GenBank/DDBJ databases">
        <title>Evolutionary Origins and Diversification of the Mycorrhizal Mutualists.</title>
        <authorList>
            <consortium name="DOE Joint Genome Institute"/>
            <consortium name="Mycorrhizal Genomics Consortium"/>
            <person name="Kohler A."/>
            <person name="Kuo A."/>
            <person name="Nagy L.G."/>
            <person name="Floudas D."/>
            <person name="Copeland A."/>
            <person name="Barry K.W."/>
            <person name="Cichocki N."/>
            <person name="Veneault-Fourrey C."/>
            <person name="LaButti K."/>
            <person name="Lindquist E.A."/>
            <person name="Lipzen A."/>
            <person name="Lundell T."/>
            <person name="Morin E."/>
            <person name="Murat C."/>
            <person name="Riley R."/>
            <person name="Ohm R."/>
            <person name="Sun H."/>
            <person name="Tunlid A."/>
            <person name="Henrissat B."/>
            <person name="Grigoriev I.V."/>
            <person name="Hibbett D.S."/>
            <person name="Martin F."/>
        </authorList>
    </citation>
    <scope>NUCLEOTIDE SEQUENCE [LARGE SCALE GENOMIC DNA]</scope>
    <source>
        <strain evidence="6">Foug A</strain>
    </source>
</reference>
<dbReference type="OrthoDB" id="433924at2759"/>
<dbReference type="InParanoid" id="A0A0C3EKA6"/>
<dbReference type="PANTHER" id="PTHR22812">
    <property type="entry name" value="CHROMOBOX PROTEIN"/>
    <property type="match status" value="1"/>
</dbReference>
<dbReference type="AlphaFoldDB" id="A0A0C3EKA6"/>
<evidence type="ECO:0000313" key="5">
    <source>
        <dbReference type="EMBL" id="KIM68604.1"/>
    </source>
</evidence>
<dbReference type="PROSITE" id="PS50013">
    <property type="entry name" value="CHROMO_2"/>
    <property type="match status" value="1"/>
</dbReference>
<evidence type="ECO:0000256" key="3">
    <source>
        <dbReference type="SAM" id="MobiDB-lite"/>
    </source>
</evidence>
<dbReference type="GO" id="GO:0006338">
    <property type="term" value="P:chromatin remodeling"/>
    <property type="evidence" value="ECO:0007669"/>
    <property type="project" value="UniProtKB-ARBA"/>
</dbReference>
<dbReference type="InterPro" id="IPR016197">
    <property type="entry name" value="Chromo-like_dom_sf"/>
</dbReference>
<evidence type="ECO:0000256" key="2">
    <source>
        <dbReference type="ARBA" id="ARBA00023242"/>
    </source>
</evidence>
<dbReference type="SMART" id="SM00298">
    <property type="entry name" value="CHROMO"/>
    <property type="match status" value="1"/>
</dbReference>
<protein>
    <recommendedName>
        <fullName evidence="4">Chromo domain-containing protein</fullName>
    </recommendedName>
</protein>
<organism evidence="5 6">
    <name type="scientific">Scleroderma citrinum Foug A</name>
    <dbReference type="NCBI Taxonomy" id="1036808"/>
    <lineage>
        <taxon>Eukaryota</taxon>
        <taxon>Fungi</taxon>
        <taxon>Dikarya</taxon>
        <taxon>Basidiomycota</taxon>
        <taxon>Agaricomycotina</taxon>
        <taxon>Agaricomycetes</taxon>
        <taxon>Agaricomycetidae</taxon>
        <taxon>Boletales</taxon>
        <taxon>Sclerodermatineae</taxon>
        <taxon>Sclerodermataceae</taxon>
        <taxon>Scleroderma</taxon>
    </lineage>
</organism>
<dbReference type="GO" id="GO:0005634">
    <property type="term" value="C:nucleus"/>
    <property type="evidence" value="ECO:0007669"/>
    <property type="project" value="UniProtKB-SubCell"/>
</dbReference>
<dbReference type="Gene3D" id="2.40.50.40">
    <property type="match status" value="1"/>
</dbReference>
<dbReference type="InterPro" id="IPR000953">
    <property type="entry name" value="Chromo/chromo_shadow_dom"/>
</dbReference>
<reference evidence="5 6" key="1">
    <citation type="submission" date="2014-04" db="EMBL/GenBank/DDBJ databases">
        <authorList>
            <consortium name="DOE Joint Genome Institute"/>
            <person name="Kuo A."/>
            <person name="Kohler A."/>
            <person name="Nagy L.G."/>
            <person name="Floudas D."/>
            <person name="Copeland A."/>
            <person name="Barry K.W."/>
            <person name="Cichocki N."/>
            <person name="Veneault-Fourrey C."/>
            <person name="LaButti K."/>
            <person name="Lindquist E.A."/>
            <person name="Lipzen A."/>
            <person name="Lundell T."/>
            <person name="Morin E."/>
            <person name="Murat C."/>
            <person name="Sun H."/>
            <person name="Tunlid A."/>
            <person name="Henrissat B."/>
            <person name="Grigoriev I.V."/>
            <person name="Hibbett D.S."/>
            <person name="Martin F."/>
            <person name="Nordberg H.P."/>
            <person name="Cantor M.N."/>
            <person name="Hua S.X."/>
        </authorList>
    </citation>
    <scope>NUCLEOTIDE SEQUENCE [LARGE SCALE GENOMIC DNA]</scope>
    <source>
        <strain evidence="5 6">Foug A</strain>
    </source>
</reference>
<feature type="region of interest" description="Disordered" evidence="3">
    <location>
        <begin position="1"/>
        <end position="30"/>
    </location>
</feature>
<comment type="subcellular location">
    <subcellularLocation>
        <location evidence="1">Nucleus</location>
    </subcellularLocation>
</comment>
<dbReference type="Pfam" id="PF00385">
    <property type="entry name" value="Chromo"/>
    <property type="match status" value="1"/>
</dbReference>
<feature type="domain" description="Chromo" evidence="4">
    <location>
        <begin position="366"/>
        <end position="416"/>
    </location>
</feature>
<dbReference type="EMBL" id="KN822008">
    <property type="protein sequence ID" value="KIM68604.1"/>
    <property type="molecule type" value="Genomic_DNA"/>
</dbReference>
<keyword evidence="6" id="KW-1185">Reference proteome</keyword>
<dbReference type="HOGENOM" id="CLU_028984_0_0_1"/>
<keyword evidence="2" id="KW-0539">Nucleus</keyword>
<accession>A0A0C3EKA6</accession>
<dbReference type="InterPro" id="IPR023780">
    <property type="entry name" value="Chromo_domain"/>
</dbReference>